<proteinExistence type="predicted"/>
<organism evidence="6 7">
    <name type="scientific">Folsomia candida</name>
    <name type="common">Springtail</name>
    <dbReference type="NCBI Taxonomy" id="158441"/>
    <lineage>
        <taxon>Eukaryota</taxon>
        <taxon>Metazoa</taxon>
        <taxon>Ecdysozoa</taxon>
        <taxon>Arthropoda</taxon>
        <taxon>Hexapoda</taxon>
        <taxon>Collembola</taxon>
        <taxon>Entomobryomorpha</taxon>
        <taxon>Isotomoidea</taxon>
        <taxon>Isotomidae</taxon>
        <taxon>Proisotominae</taxon>
        <taxon>Folsomia</taxon>
    </lineage>
</organism>
<keyword evidence="1" id="KW-0539">Nucleus</keyword>
<keyword evidence="7" id="KW-1185">Reference proteome</keyword>
<evidence type="ECO:0000256" key="3">
    <source>
        <dbReference type="SAM" id="MobiDB-lite"/>
    </source>
</evidence>
<feature type="compositionally biased region" description="Acidic residues" evidence="3">
    <location>
        <begin position="213"/>
        <end position="224"/>
    </location>
</feature>
<dbReference type="CDD" id="cd18315">
    <property type="entry name" value="BTB_POZ_BAB-like"/>
    <property type="match status" value="1"/>
</dbReference>
<dbReference type="InterPro" id="IPR000210">
    <property type="entry name" value="BTB/POZ_dom"/>
</dbReference>
<dbReference type="GO" id="GO:0006357">
    <property type="term" value="P:regulation of transcription by RNA polymerase II"/>
    <property type="evidence" value="ECO:0007669"/>
    <property type="project" value="TreeGrafter"/>
</dbReference>
<dbReference type="Gene3D" id="3.30.710.10">
    <property type="entry name" value="Potassium Channel Kv1.1, Chain A"/>
    <property type="match status" value="1"/>
</dbReference>
<dbReference type="Pfam" id="PF00096">
    <property type="entry name" value="zf-C2H2"/>
    <property type="match status" value="1"/>
</dbReference>
<dbReference type="PANTHER" id="PTHR23110">
    <property type="entry name" value="BTB DOMAIN TRANSCRIPTION FACTOR"/>
    <property type="match status" value="1"/>
</dbReference>
<dbReference type="Proteomes" id="UP000198287">
    <property type="component" value="Unassembled WGS sequence"/>
</dbReference>
<dbReference type="PROSITE" id="PS50157">
    <property type="entry name" value="ZINC_FINGER_C2H2_2"/>
    <property type="match status" value="2"/>
</dbReference>
<evidence type="ECO:0000313" key="6">
    <source>
        <dbReference type="EMBL" id="OXA64598.1"/>
    </source>
</evidence>
<feature type="compositionally biased region" description="Acidic residues" evidence="3">
    <location>
        <begin position="187"/>
        <end position="204"/>
    </location>
</feature>
<dbReference type="PANTHER" id="PTHR23110:SF98">
    <property type="entry name" value="PRE-LOLA-G, ISOFORM C-RELATED"/>
    <property type="match status" value="1"/>
</dbReference>
<feature type="compositionally biased region" description="Polar residues" evidence="3">
    <location>
        <begin position="243"/>
        <end position="256"/>
    </location>
</feature>
<comment type="caution">
    <text evidence="6">The sequence shown here is derived from an EMBL/GenBank/DDBJ whole genome shotgun (WGS) entry which is preliminary data.</text>
</comment>
<dbReference type="SMART" id="SM00225">
    <property type="entry name" value="BTB"/>
    <property type="match status" value="1"/>
</dbReference>
<feature type="domain" description="C2H2-type" evidence="5">
    <location>
        <begin position="266"/>
        <end position="290"/>
    </location>
</feature>
<dbReference type="PROSITE" id="PS00028">
    <property type="entry name" value="ZINC_FINGER_C2H2_1"/>
    <property type="match status" value="1"/>
</dbReference>
<dbReference type="SMART" id="SM00355">
    <property type="entry name" value="ZnF_C2H2"/>
    <property type="match status" value="2"/>
</dbReference>
<reference evidence="6 7" key="1">
    <citation type="submission" date="2015-12" db="EMBL/GenBank/DDBJ databases">
        <title>The genome of Folsomia candida.</title>
        <authorList>
            <person name="Faddeeva A."/>
            <person name="Derks M.F."/>
            <person name="Anvar Y."/>
            <person name="Smit S."/>
            <person name="Van Straalen N."/>
            <person name="Roelofs D."/>
        </authorList>
    </citation>
    <scope>NUCLEOTIDE SEQUENCE [LARGE SCALE GENOMIC DNA]</scope>
    <source>
        <strain evidence="6 7">VU population</strain>
        <tissue evidence="6">Whole body</tissue>
    </source>
</reference>
<dbReference type="EMBL" id="LNIX01000001">
    <property type="protein sequence ID" value="OXA64598.1"/>
    <property type="molecule type" value="Genomic_DNA"/>
</dbReference>
<dbReference type="OMA" id="IXLATAS"/>
<dbReference type="PROSITE" id="PS50097">
    <property type="entry name" value="BTB"/>
    <property type="match status" value="1"/>
</dbReference>
<feature type="domain" description="C2H2-type" evidence="5">
    <location>
        <begin position="295"/>
        <end position="323"/>
    </location>
</feature>
<name>A0A226F594_FOLCA</name>
<gene>
    <name evidence="6" type="ORF">Fcan01_02281</name>
</gene>
<dbReference type="AlphaFoldDB" id="A0A226F594"/>
<keyword evidence="2" id="KW-0479">Metal-binding</keyword>
<protein>
    <submittedName>
        <fullName evidence="6">Protein abrupt</fullName>
    </submittedName>
</protein>
<dbReference type="GO" id="GO:0008270">
    <property type="term" value="F:zinc ion binding"/>
    <property type="evidence" value="ECO:0007669"/>
    <property type="project" value="UniProtKB-KW"/>
</dbReference>
<dbReference type="SUPFAM" id="SSF57667">
    <property type="entry name" value="beta-beta-alpha zinc fingers"/>
    <property type="match status" value="1"/>
</dbReference>
<keyword evidence="2" id="KW-0863">Zinc-finger</keyword>
<dbReference type="InterPro" id="IPR036236">
    <property type="entry name" value="Znf_C2H2_sf"/>
</dbReference>
<dbReference type="InterPro" id="IPR051095">
    <property type="entry name" value="Dros_DevTransReg"/>
</dbReference>
<keyword evidence="2" id="KW-0862">Zinc</keyword>
<feature type="region of interest" description="Disordered" evidence="3">
    <location>
        <begin position="177"/>
        <end position="256"/>
    </location>
</feature>
<dbReference type="InterPro" id="IPR011333">
    <property type="entry name" value="SKP1/BTB/POZ_sf"/>
</dbReference>
<evidence type="ECO:0000256" key="2">
    <source>
        <dbReference type="PROSITE-ProRule" id="PRU00042"/>
    </source>
</evidence>
<accession>A0A226F594</accession>
<dbReference type="SUPFAM" id="SSF54695">
    <property type="entry name" value="POZ domain"/>
    <property type="match status" value="1"/>
</dbReference>
<dbReference type="Pfam" id="PF00651">
    <property type="entry name" value="BTB"/>
    <property type="match status" value="1"/>
</dbReference>
<evidence type="ECO:0000259" key="4">
    <source>
        <dbReference type="PROSITE" id="PS50097"/>
    </source>
</evidence>
<feature type="domain" description="BTB" evidence="4">
    <location>
        <begin position="34"/>
        <end position="125"/>
    </location>
</feature>
<evidence type="ECO:0000256" key="1">
    <source>
        <dbReference type="ARBA" id="ARBA00023242"/>
    </source>
</evidence>
<dbReference type="InterPro" id="IPR013087">
    <property type="entry name" value="Znf_C2H2_type"/>
</dbReference>
<dbReference type="GO" id="GO:0048666">
    <property type="term" value="P:neuron development"/>
    <property type="evidence" value="ECO:0007669"/>
    <property type="project" value="UniProtKB-ARBA"/>
</dbReference>
<evidence type="ECO:0000313" key="7">
    <source>
        <dbReference type="Proteomes" id="UP000198287"/>
    </source>
</evidence>
<dbReference type="OrthoDB" id="10261408at2759"/>
<feature type="region of interest" description="Disordered" evidence="3">
    <location>
        <begin position="345"/>
        <end position="373"/>
    </location>
</feature>
<dbReference type="GO" id="GO:0003006">
    <property type="term" value="P:developmental process involved in reproduction"/>
    <property type="evidence" value="ECO:0007669"/>
    <property type="project" value="UniProtKB-ARBA"/>
</dbReference>
<sequence length="398" mass="43774">METNKSNNYTLKWNDYHVTMQTEFKRLLTSRDLADLKLICQNQEVFFCHKIVMAMGSEFLERILLRTPQDCCCNNAMTTTTTPTTTTPPATPCCSLTEIILPEVKSRELEKILTFVYEGQVNVGEGDLGDFFEVAKQLGIKGLVEEKKNSESILVKALLGNNNDLLVRNCHVVEGGGGGGVGVGGEMEGEGEDESGGEEDEKSSEEDSKSCEFDEIMNFDEDDSGSFHSSTKTRTKKYPLTTHPEQQPSTSSTSILNNRIRATDPRPCPKCGKIYRSAHTLRTHLEDKHTSCPGYRCVLCGTVAKSRNSLHSHMSRQHRGISTKDLPVLPMPAPFDPNLAARLLGENYGNTGSRDPRNLPPAPTTPGGGEESTGSAILDTYLRFIQENTGLFGGNKID</sequence>
<dbReference type="GO" id="GO:0048513">
    <property type="term" value="P:animal organ development"/>
    <property type="evidence" value="ECO:0007669"/>
    <property type="project" value="UniProtKB-ARBA"/>
</dbReference>
<dbReference type="GO" id="GO:0005634">
    <property type="term" value="C:nucleus"/>
    <property type="evidence" value="ECO:0007669"/>
    <property type="project" value="TreeGrafter"/>
</dbReference>
<evidence type="ECO:0000259" key="5">
    <source>
        <dbReference type="PROSITE" id="PS50157"/>
    </source>
</evidence>
<feature type="compositionally biased region" description="Gly residues" evidence="3">
    <location>
        <begin position="177"/>
        <end position="186"/>
    </location>
</feature>
<dbReference type="Gene3D" id="3.30.160.60">
    <property type="entry name" value="Classic Zinc Finger"/>
    <property type="match status" value="1"/>
</dbReference>